<keyword evidence="2" id="KW-1185">Reference proteome</keyword>
<dbReference type="Proteomes" id="UP000322873">
    <property type="component" value="Unassembled WGS sequence"/>
</dbReference>
<protein>
    <submittedName>
        <fullName evidence="1">Uncharacterized protein</fullName>
    </submittedName>
</protein>
<name>A0A5M9J5X0_MONFR</name>
<accession>A0A5M9J5X0</accession>
<gene>
    <name evidence="1" type="ORF">EYC84_012082</name>
</gene>
<proteinExistence type="predicted"/>
<dbReference type="EMBL" id="VICG01000016">
    <property type="protein sequence ID" value="KAA8564097.1"/>
    <property type="molecule type" value="Genomic_DNA"/>
</dbReference>
<evidence type="ECO:0000313" key="2">
    <source>
        <dbReference type="Proteomes" id="UP000322873"/>
    </source>
</evidence>
<evidence type="ECO:0000313" key="1">
    <source>
        <dbReference type="EMBL" id="KAA8564097.1"/>
    </source>
</evidence>
<dbReference type="AlphaFoldDB" id="A0A5M9J5X0"/>
<reference evidence="1 2" key="1">
    <citation type="submission" date="2019-06" db="EMBL/GenBank/DDBJ databases">
        <title>Genome Sequence of the Brown Rot Fungal Pathogen Monilinia fructicola.</title>
        <authorList>
            <person name="De Miccolis Angelini R.M."/>
            <person name="Landi L."/>
            <person name="Abate D."/>
            <person name="Pollastro S."/>
            <person name="Romanazzi G."/>
            <person name="Faretra F."/>
        </authorList>
    </citation>
    <scope>NUCLEOTIDE SEQUENCE [LARGE SCALE GENOMIC DNA]</scope>
    <source>
        <strain evidence="1 2">Mfrc123</strain>
    </source>
</reference>
<sequence length="133" mass="15552">MNYILREEVTNVGFISITAKNSISSYLGNNDEALRNLGTKMSVRFYFHIYFALLIFREDCIPPTIVQFSQSCHLNYCVSSTIVEPFNLPVTSSITYKYNLYLQTYLNQKSYNHFDLQINKLILDRVKIELMKV</sequence>
<comment type="caution">
    <text evidence="1">The sequence shown here is derived from an EMBL/GenBank/DDBJ whole genome shotgun (WGS) entry which is preliminary data.</text>
</comment>
<organism evidence="1 2">
    <name type="scientific">Monilinia fructicola</name>
    <name type="common">Brown rot fungus</name>
    <name type="synonym">Ciboria fructicola</name>
    <dbReference type="NCBI Taxonomy" id="38448"/>
    <lineage>
        <taxon>Eukaryota</taxon>
        <taxon>Fungi</taxon>
        <taxon>Dikarya</taxon>
        <taxon>Ascomycota</taxon>
        <taxon>Pezizomycotina</taxon>
        <taxon>Leotiomycetes</taxon>
        <taxon>Helotiales</taxon>
        <taxon>Sclerotiniaceae</taxon>
        <taxon>Monilinia</taxon>
    </lineage>
</organism>